<evidence type="ECO:0000313" key="9">
    <source>
        <dbReference type="Proteomes" id="UP000030649"/>
    </source>
</evidence>
<dbReference type="EMBL" id="KE356560">
    <property type="protein sequence ID" value="ERG92582.1"/>
    <property type="molecule type" value="Genomic_DNA"/>
</dbReference>
<evidence type="ECO:0000259" key="6">
    <source>
        <dbReference type="Pfam" id="PF04851"/>
    </source>
</evidence>
<dbReference type="Gene3D" id="3.40.50.300">
    <property type="entry name" value="P-loop containing nucleotide triphosphate hydrolases"/>
    <property type="match status" value="1"/>
</dbReference>
<keyword evidence="4" id="KW-0067">ATP-binding</keyword>
<evidence type="ECO:0000256" key="5">
    <source>
        <dbReference type="ARBA" id="ARBA00023118"/>
    </source>
</evidence>
<feature type="non-terminal residue" evidence="8">
    <location>
        <position position="499"/>
    </location>
</feature>
<dbReference type="HOGENOM" id="CLU_546937_0_0_2"/>
<feature type="non-terminal residue" evidence="8">
    <location>
        <position position="1"/>
    </location>
</feature>
<organism evidence="8 9">
    <name type="scientific">Haloquadratum walsbyi J07HQW1</name>
    <dbReference type="NCBI Taxonomy" id="1238424"/>
    <lineage>
        <taxon>Archaea</taxon>
        <taxon>Methanobacteriati</taxon>
        <taxon>Methanobacteriota</taxon>
        <taxon>Stenosarchaea group</taxon>
        <taxon>Halobacteria</taxon>
        <taxon>Halobacteriales</taxon>
        <taxon>Haloferacaceae</taxon>
        <taxon>Haloquadratum</taxon>
    </lineage>
</organism>
<keyword evidence="2" id="KW-0378">Hydrolase</keyword>
<feature type="domain" description="Helicase/UvrB N-terminal" evidence="6">
    <location>
        <begin position="47"/>
        <end position="226"/>
    </location>
</feature>
<evidence type="ECO:0000256" key="1">
    <source>
        <dbReference type="ARBA" id="ARBA00022741"/>
    </source>
</evidence>
<dbReference type="SUPFAM" id="SSF52540">
    <property type="entry name" value="P-loop containing nucleoside triphosphate hydrolases"/>
    <property type="match status" value="1"/>
</dbReference>
<protein>
    <submittedName>
        <fullName evidence="8">DEAD/DEAH box helicase domain protein</fullName>
    </submittedName>
</protein>
<evidence type="ECO:0000256" key="2">
    <source>
        <dbReference type="ARBA" id="ARBA00022801"/>
    </source>
</evidence>
<keyword evidence="5" id="KW-0051">Antiviral defense</keyword>
<dbReference type="GO" id="GO:0004386">
    <property type="term" value="F:helicase activity"/>
    <property type="evidence" value="ECO:0007669"/>
    <property type="project" value="UniProtKB-KW"/>
</dbReference>
<feature type="domain" description="CRISPR-associated nuclease/helicase Cas3" evidence="7">
    <location>
        <begin position="357"/>
        <end position="429"/>
    </location>
</feature>
<name>U1PG29_9EURY</name>
<dbReference type="GO" id="GO:0051607">
    <property type="term" value="P:defense response to virus"/>
    <property type="evidence" value="ECO:0007669"/>
    <property type="project" value="UniProtKB-KW"/>
</dbReference>
<dbReference type="AlphaFoldDB" id="U1PG29"/>
<dbReference type="GO" id="GO:0005524">
    <property type="term" value="F:ATP binding"/>
    <property type="evidence" value="ECO:0007669"/>
    <property type="project" value="UniProtKB-KW"/>
</dbReference>
<dbReference type="GO" id="GO:0016787">
    <property type="term" value="F:hydrolase activity"/>
    <property type="evidence" value="ECO:0007669"/>
    <property type="project" value="UniProtKB-KW"/>
</dbReference>
<dbReference type="Pfam" id="PF04851">
    <property type="entry name" value="ResIII"/>
    <property type="match status" value="1"/>
</dbReference>
<keyword evidence="1" id="KW-0547">Nucleotide-binding</keyword>
<evidence type="ECO:0000256" key="4">
    <source>
        <dbReference type="ARBA" id="ARBA00022840"/>
    </source>
</evidence>
<evidence type="ECO:0000259" key="7">
    <source>
        <dbReference type="Pfam" id="PF22590"/>
    </source>
</evidence>
<reference evidence="8 9" key="1">
    <citation type="journal article" date="2013" name="PLoS ONE">
        <title>Assembly-driven community genomics of a hypersaline microbial ecosystem.</title>
        <authorList>
            <person name="Podell S."/>
            <person name="Ugalde J.A."/>
            <person name="Narasingarao P."/>
            <person name="Banfield J.F."/>
            <person name="Heidelberg K.B."/>
            <person name="Allen E.E."/>
        </authorList>
    </citation>
    <scope>NUCLEOTIDE SEQUENCE [LARGE SCALE GENOMIC DNA]</scope>
    <source>
        <strain evidence="9">J07HQW1</strain>
    </source>
</reference>
<gene>
    <name evidence="8" type="ORF">J07HQW1_02626</name>
</gene>
<evidence type="ECO:0000313" key="8">
    <source>
        <dbReference type="EMBL" id="ERG92582.1"/>
    </source>
</evidence>
<dbReference type="InterPro" id="IPR054712">
    <property type="entry name" value="Cas3-like_dom"/>
</dbReference>
<dbReference type="Proteomes" id="UP000030649">
    <property type="component" value="Unassembled WGS sequence"/>
</dbReference>
<accession>U1PG29</accession>
<dbReference type="GO" id="GO:0003677">
    <property type="term" value="F:DNA binding"/>
    <property type="evidence" value="ECO:0007669"/>
    <property type="project" value="InterPro"/>
</dbReference>
<dbReference type="STRING" id="1238424.J07HQW1_02626"/>
<evidence type="ECO:0000256" key="3">
    <source>
        <dbReference type="ARBA" id="ARBA00022806"/>
    </source>
</evidence>
<dbReference type="Pfam" id="PF22590">
    <property type="entry name" value="Cas3-like_C_2"/>
    <property type="match status" value="1"/>
</dbReference>
<dbReference type="CDD" id="cd17930">
    <property type="entry name" value="DEXHc_cas3"/>
    <property type="match status" value="1"/>
</dbReference>
<proteinExistence type="predicted"/>
<dbReference type="InterPro" id="IPR006935">
    <property type="entry name" value="Helicase/UvrB_N"/>
</dbReference>
<keyword evidence="3 8" id="KW-0347">Helicase</keyword>
<sequence>AAGLDIPSVSGHSPDLIDSHINSLPSSTTDSKQQLNALREKARQGVAHRLSEFEHSETNLGTITLPTGFGKTLTGVQAALTLADEASRVVYAFPYTSILDQTDEVLQTALNIQPTEPGYTVHHHLSDTRTLPRSNAREHAIDDAAAELLAETWHAPLVLTTFVQLFESLAGPTNSQGVKLSSLQDAVVLLDEPQALPERWWRFIAWTVDLLNREFNTTVIFMTATQPRLLEYLPYTDNPFELVPDHTQYFDFLTHSPRVRYRLDNSVQRYLESPQTASSRPLTDAISEVVSADEKHVLSVGNTVASVAEQGSQLLTRLDGAVSLNSCLGSVYDEFTSAHAYHEQITDRLLARVSVDSPTVVAILTSRLRPLDRSILLSAIRRLLNSEIPIYVVSTQLIEAGVDVSFEQVYRDFAPLPSLIQTAGRCNREFGDNVSDVVVWRLQSPEHGTATADIIYRDGYNLLSPTRETLQSMANSGMISEQKMAVDASEAYFRRLHTD</sequence>
<dbReference type="InterPro" id="IPR027417">
    <property type="entry name" value="P-loop_NTPase"/>
</dbReference>